<dbReference type="Pfam" id="PF19046">
    <property type="entry name" value="GM130_C"/>
    <property type="match status" value="1"/>
</dbReference>
<dbReference type="KEGG" id="pcw:110193631"/>
<dbReference type="PANTHER" id="PTHR10881:SF46">
    <property type="entry name" value="GOLGIN SUBFAMILY A MEMBER 2"/>
    <property type="match status" value="1"/>
</dbReference>
<feature type="region of interest" description="Disordered" evidence="3">
    <location>
        <begin position="798"/>
        <end position="829"/>
    </location>
</feature>
<dbReference type="InterPro" id="IPR043976">
    <property type="entry name" value="GOLGA_cons_dom"/>
</dbReference>
<feature type="coiled-coil region" evidence="2">
    <location>
        <begin position="904"/>
        <end position="945"/>
    </location>
</feature>
<feature type="region of interest" description="Disordered" evidence="3">
    <location>
        <begin position="362"/>
        <end position="402"/>
    </location>
</feature>
<evidence type="ECO:0000313" key="5">
    <source>
        <dbReference type="Proteomes" id="UP000515140"/>
    </source>
</evidence>
<name>A0A6P5IJ75_PHACI</name>
<sequence>MAQGGRKESLEEAGELADILTGDRKGAEWRLGSPSRALESNQGKVMDRSQTRKSALSQKSTENARQVGDDCERRLKLSNEAGRECGPPRLSPPRPGMADETRQSKLAAAKKKLKEYQQKTSPSAPAGAKKKRKTKDGNNPETPPSGGRHSPEDIQDILKVLVSDLNRSNGVALPPLDKWKASRDSAAPALLPADVTVPFGSAHPPCTSPPCPTSMASPQNCDIENGPSPMEESKSLSSTESLRQISEQLNGLVSQSTSYINGEGPVSSTNMKDLESRYQELAVALDSSNLTNKQLGSKIEELKQQNQEALDQLEKEKKEFEQKFAKEQGALREQLQVHIQTIGILVSEKTELQTALAHTQQAARQKSGESEDLASRLQSSRQRVGELERTLSSVSTQQKQADRYNKELTKERDALKLELYKHSKSSEELKQQHSELEEKLRVLVAEKAATQMEVEELHKKLEMTELMLQQFSSQSGAPDSNQQLQQALEERMQLETHVGQLLESLQQLQAERDQYAEKLKEEGTIWQQRVQQLSEQVRILGEEKEHSVNQVQELETSLAELKSQLSAPGAPEPPAGPSEAEQRLQEEAERLRKELEGLAGQLRAQVQDNEGLSRLNREQEERLLELEQAAERWGEQAAEREQILESMQSDRTTISRALTQNRDLKEQLAELQNGFVKLTNENMEVTSALQSEQHVKKELAKKLGQLQEKLGEMKETMELKSQEAQGLQEQRDQYLGHLQQYVAAYQQLATEKDELHKQFLLQTQLMDRLQHEEVQGKVAADLARQELLQTQERLEAATQENQQLQAQLSLTPEPREDEVSEEEMEDAPRPALSIPEDFESREAMVAFLNSALSSMEEEKSQLWQQLKEQRLRCRHLTREVARPQRQASPSSQVLSGDSVPSEAHQALQAAMEKLQARFTELMQEKVDMQERVEELEHRCIQLSGETDTIGEYIALYQSQRAVLKERHREKEEYISRLAQDKEEMKMKLLELQELVLRLVGERNEWFNKFLAVTQAPSGPAGESSPNPLPEGHLDLSPPDKEGLREVSLADETELVSAVSEPALSQPRPDDPTAQQIMQLLREIQNPRDRAGGLGENPCIPFFYRADENDEVKIMVI</sequence>
<dbReference type="GO" id="GO:0000137">
    <property type="term" value="C:Golgi cis cisterna"/>
    <property type="evidence" value="ECO:0007669"/>
    <property type="project" value="TreeGrafter"/>
</dbReference>
<organism evidence="5 6">
    <name type="scientific">Phascolarctos cinereus</name>
    <name type="common">Koala</name>
    <dbReference type="NCBI Taxonomy" id="38626"/>
    <lineage>
        <taxon>Eukaryota</taxon>
        <taxon>Metazoa</taxon>
        <taxon>Chordata</taxon>
        <taxon>Craniata</taxon>
        <taxon>Vertebrata</taxon>
        <taxon>Euteleostomi</taxon>
        <taxon>Mammalia</taxon>
        <taxon>Metatheria</taxon>
        <taxon>Diprotodontia</taxon>
        <taxon>Phascolarctidae</taxon>
        <taxon>Phascolarctos</taxon>
    </lineage>
</organism>
<evidence type="ECO:0000256" key="3">
    <source>
        <dbReference type="SAM" id="MobiDB-lite"/>
    </source>
</evidence>
<feature type="region of interest" description="Disordered" evidence="3">
    <location>
        <begin position="879"/>
        <end position="904"/>
    </location>
</feature>
<feature type="compositionally biased region" description="Basic and acidic residues" evidence="3">
    <location>
        <begin position="1031"/>
        <end position="1040"/>
    </location>
</feature>
<dbReference type="GeneID" id="110193631"/>
<dbReference type="GO" id="GO:0007030">
    <property type="term" value="P:Golgi organization"/>
    <property type="evidence" value="ECO:0007669"/>
    <property type="project" value="TreeGrafter"/>
</dbReference>
<feature type="compositionally biased region" description="Polar residues" evidence="3">
    <location>
        <begin position="390"/>
        <end position="399"/>
    </location>
</feature>
<keyword evidence="5" id="KW-1185">Reference proteome</keyword>
<dbReference type="InterPro" id="IPR043937">
    <property type="entry name" value="GOLGA_C"/>
</dbReference>
<dbReference type="AlphaFoldDB" id="A0A6P5IJ75"/>
<keyword evidence="1 2" id="KW-0175">Coiled coil</keyword>
<feature type="coiled-coil region" evidence="2">
    <location>
        <begin position="285"/>
        <end position="330"/>
    </location>
</feature>
<feature type="compositionally biased region" description="Basic and acidic residues" evidence="3">
    <location>
        <begin position="1"/>
        <end position="10"/>
    </location>
</feature>
<evidence type="ECO:0000256" key="2">
    <source>
        <dbReference type="SAM" id="Coils"/>
    </source>
</evidence>
<accession>A0A6P5IJ75</accession>
<evidence type="ECO:0000259" key="4">
    <source>
        <dbReference type="Pfam" id="PF15070"/>
    </source>
</evidence>
<proteinExistence type="predicted"/>
<feature type="region of interest" description="Disordered" evidence="3">
    <location>
        <begin position="205"/>
        <end position="245"/>
    </location>
</feature>
<protein>
    <submittedName>
        <fullName evidence="6">Golgin subfamily A member 2</fullName>
    </submittedName>
</protein>
<reference evidence="6" key="1">
    <citation type="submission" date="2025-08" db="UniProtKB">
        <authorList>
            <consortium name="RefSeq"/>
        </authorList>
    </citation>
    <scope>IDENTIFICATION</scope>
    <source>
        <tissue evidence="6">Spleen</tissue>
    </source>
</reference>
<dbReference type="GO" id="GO:0032580">
    <property type="term" value="C:Golgi cisterna membrane"/>
    <property type="evidence" value="ECO:0007669"/>
    <property type="project" value="TreeGrafter"/>
</dbReference>
<feature type="domain" description="Golgin subfamily A conserved" evidence="4">
    <location>
        <begin position="500"/>
        <end position="1014"/>
    </location>
</feature>
<dbReference type="InterPro" id="IPR024858">
    <property type="entry name" value="GOLGA"/>
</dbReference>
<dbReference type="Pfam" id="PF15070">
    <property type="entry name" value="GOLGA2L5"/>
    <property type="match status" value="1"/>
</dbReference>
<dbReference type="CTD" id="2801"/>
<evidence type="ECO:0000256" key="1">
    <source>
        <dbReference type="ARBA" id="ARBA00023054"/>
    </source>
</evidence>
<feature type="compositionally biased region" description="Polar residues" evidence="3">
    <location>
        <begin position="885"/>
        <end position="895"/>
    </location>
</feature>
<feature type="compositionally biased region" description="Basic and acidic residues" evidence="3">
    <location>
        <begin position="67"/>
        <end position="83"/>
    </location>
</feature>
<dbReference type="FunCoup" id="A0A6P5IJ75">
    <property type="interactions" value="1963"/>
</dbReference>
<dbReference type="Proteomes" id="UP000515140">
    <property type="component" value="Unplaced"/>
</dbReference>
<feature type="compositionally biased region" description="Polar residues" evidence="3">
    <location>
        <begin position="798"/>
        <end position="810"/>
    </location>
</feature>
<feature type="region of interest" description="Disordered" evidence="3">
    <location>
        <begin position="1"/>
        <end position="157"/>
    </location>
</feature>
<dbReference type="InParanoid" id="A0A6P5IJ75"/>
<dbReference type="GO" id="GO:0005801">
    <property type="term" value="C:cis-Golgi network"/>
    <property type="evidence" value="ECO:0007669"/>
    <property type="project" value="InterPro"/>
</dbReference>
<gene>
    <name evidence="6" type="primary">GOLGA2</name>
</gene>
<dbReference type="RefSeq" id="XP_020821178.1">
    <property type="nucleotide sequence ID" value="XM_020965519.1"/>
</dbReference>
<feature type="compositionally biased region" description="Acidic residues" evidence="3">
    <location>
        <begin position="815"/>
        <end position="825"/>
    </location>
</feature>
<dbReference type="PANTHER" id="PTHR10881">
    <property type="entry name" value="GOLGIN SUBFAMILY A MEMBER-RELATED"/>
    <property type="match status" value="1"/>
</dbReference>
<feature type="region of interest" description="Disordered" evidence="3">
    <location>
        <begin position="564"/>
        <end position="586"/>
    </location>
</feature>
<feature type="region of interest" description="Disordered" evidence="3">
    <location>
        <begin position="1015"/>
        <end position="1040"/>
    </location>
</feature>
<feature type="compositionally biased region" description="Polar residues" evidence="3">
    <location>
        <begin position="52"/>
        <end position="64"/>
    </location>
</feature>
<evidence type="ECO:0000313" key="6">
    <source>
        <dbReference type="RefSeq" id="XP_020821178.1"/>
    </source>
</evidence>